<gene>
    <name evidence="8" type="ORF">R3P38DRAFT_3069978</name>
</gene>
<dbReference type="Pfam" id="PF05730">
    <property type="entry name" value="CFEM"/>
    <property type="match status" value="1"/>
</dbReference>
<comment type="subcellular location">
    <subcellularLocation>
        <location evidence="1">Secreted</location>
    </subcellularLocation>
</comment>
<reference evidence="8 9" key="1">
    <citation type="journal article" date="2024" name="J Genomics">
        <title>Draft genome sequencing and assembly of Favolaschia claudopus CIRM-BRFM 2984 isolated from oak limbs.</title>
        <authorList>
            <person name="Navarro D."/>
            <person name="Drula E."/>
            <person name="Chaduli D."/>
            <person name="Cazenave R."/>
            <person name="Ahrendt S."/>
            <person name="Wang J."/>
            <person name="Lipzen A."/>
            <person name="Daum C."/>
            <person name="Barry K."/>
            <person name="Grigoriev I.V."/>
            <person name="Favel A."/>
            <person name="Rosso M.N."/>
            <person name="Martin F."/>
        </authorList>
    </citation>
    <scope>NUCLEOTIDE SEQUENCE [LARGE SCALE GENOMIC DNA]</scope>
    <source>
        <strain evidence="8 9">CIRM-BRFM 2984</strain>
    </source>
</reference>
<feature type="chain" id="PRO_5043844229" description="CFEM domain-containing protein" evidence="6">
    <location>
        <begin position="26"/>
        <end position="219"/>
    </location>
</feature>
<keyword evidence="2" id="KW-0964">Secreted</keyword>
<feature type="compositionally biased region" description="Low complexity" evidence="5">
    <location>
        <begin position="143"/>
        <end position="152"/>
    </location>
</feature>
<feature type="domain" description="CFEM" evidence="7">
    <location>
        <begin position="3"/>
        <end position="114"/>
    </location>
</feature>
<name>A0AAW0A032_9AGAR</name>
<evidence type="ECO:0000313" key="8">
    <source>
        <dbReference type="EMBL" id="KAK6996682.1"/>
    </source>
</evidence>
<accession>A0AAW0A032</accession>
<evidence type="ECO:0000256" key="5">
    <source>
        <dbReference type="SAM" id="MobiDB-lite"/>
    </source>
</evidence>
<evidence type="ECO:0000256" key="6">
    <source>
        <dbReference type="SAM" id="SignalP"/>
    </source>
</evidence>
<evidence type="ECO:0000256" key="2">
    <source>
        <dbReference type="ARBA" id="ARBA00022525"/>
    </source>
</evidence>
<dbReference type="AlphaFoldDB" id="A0AAW0A032"/>
<keyword evidence="4" id="KW-1015">Disulfide bond</keyword>
<dbReference type="EMBL" id="JAWWNJ010000096">
    <property type="protein sequence ID" value="KAK6996682.1"/>
    <property type="molecule type" value="Genomic_DNA"/>
</dbReference>
<evidence type="ECO:0000256" key="3">
    <source>
        <dbReference type="ARBA" id="ARBA00022729"/>
    </source>
</evidence>
<evidence type="ECO:0000259" key="7">
    <source>
        <dbReference type="PROSITE" id="PS52012"/>
    </source>
</evidence>
<feature type="signal peptide" evidence="6">
    <location>
        <begin position="1"/>
        <end position="25"/>
    </location>
</feature>
<feature type="compositionally biased region" description="Low complexity" evidence="5">
    <location>
        <begin position="160"/>
        <end position="194"/>
    </location>
</feature>
<dbReference type="Proteomes" id="UP001362999">
    <property type="component" value="Unassembled WGS sequence"/>
</dbReference>
<organism evidence="8 9">
    <name type="scientific">Favolaschia claudopus</name>
    <dbReference type="NCBI Taxonomy" id="2862362"/>
    <lineage>
        <taxon>Eukaryota</taxon>
        <taxon>Fungi</taxon>
        <taxon>Dikarya</taxon>
        <taxon>Basidiomycota</taxon>
        <taxon>Agaricomycotina</taxon>
        <taxon>Agaricomycetes</taxon>
        <taxon>Agaricomycetidae</taxon>
        <taxon>Agaricales</taxon>
        <taxon>Marasmiineae</taxon>
        <taxon>Mycenaceae</taxon>
        <taxon>Favolaschia</taxon>
    </lineage>
</organism>
<dbReference type="GO" id="GO:0005576">
    <property type="term" value="C:extracellular region"/>
    <property type="evidence" value="ECO:0007669"/>
    <property type="project" value="UniProtKB-SubCell"/>
</dbReference>
<dbReference type="PROSITE" id="PS52012">
    <property type="entry name" value="CFEM"/>
    <property type="match status" value="1"/>
</dbReference>
<protein>
    <recommendedName>
        <fullName evidence="7">CFEM domain-containing protein</fullName>
    </recommendedName>
</protein>
<evidence type="ECO:0000256" key="4">
    <source>
        <dbReference type="ARBA" id="ARBA00023157"/>
    </source>
</evidence>
<evidence type="ECO:0000313" key="9">
    <source>
        <dbReference type="Proteomes" id="UP001362999"/>
    </source>
</evidence>
<keyword evidence="3 6" id="KW-0732">Signal</keyword>
<keyword evidence="9" id="KW-1185">Reference proteome</keyword>
<dbReference type="InterPro" id="IPR008427">
    <property type="entry name" value="Extracellular_membr_CFEM_dom"/>
</dbReference>
<feature type="region of interest" description="Disordered" evidence="5">
    <location>
        <begin position="143"/>
        <end position="194"/>
    </location>
</feature>
<proteinExistence type="predicted"/>
<sequence>MKISSTLHYALASVLCLVSAAAGQATNLPQCAVGCAQKAANTVGCKLSDSPCLCKTTFASSVMQCAATTSCSPADQTKVSTMLEAMCLAVIPSLSLSVSISGSLSVPISPPSRSSLPVSVTETTITSTVTSVSPPRTTTITTRVPISSSNTIIPPPISPSSPSGSPSAPSASVTAPSVSGSAPSTSPSPSTTGGAAVLASDVHMRIGSAIVLGLLGLVL</sequence>
<evidence type="ECO:0000256" key="1">
    <source>
        <dbReference type="ARBA" id="ARBA00004613"/>
    </source>
</evidence>
<comment type="caution">
    <text evidence="8">The sequence shown here is derived from an EMBL/GenBank/DDBJ whole genome shotgun (WGS) entry which is preliminary data.</text>
</comment>